<evidence type="ECO:0000256" key="3">
    <source>
        <dbReference type="ARBA" id="ARBA00022839"/>
    </source>
</evidence>
<dbReference type="NCBIfam" id="TIGR00573">
    <property type="entry name" value="dnaq"/>
    <property type="match status" value="1"/>
</dbReference>
<dbReference type="CDD" id="cd06127">
    <property type="entry name" value="DEDDh"/>
    <property type="match status" value="1"/>
</dbReference>
<dbReference type="PANTHER" id="PTHR30231">
    <property type="entry name" value="DNA POLYMERASE III SUBUNIT EPSILON"/>
    <property type="match status" value="1"/>
</dbReference>
<evidence type="ECO:0000256" key="1">
    <source>
        <dbReference type="ARBA" id="ARBA00022722"/>
    </source>
</evidence>
<dbReference type="GO" id="GO:0003677">
    <property type="term" value="F:DNA binding"/>
    <property type="evidence" value="ECO:0007669"/>
    <property type="project" value="InterPro"/>
</dbReference>
<keyword evidence="2" id="KW-0378">Hydrolase</keyword>
<evidence type="ECO:0000313" key="5">
    <source>
        <dbReference type="EMBL" id="RPF46964.1"/>
    </source>
</evidence>
<comment type="caution">
    <text evidence="5">The sequence shown here is derived from an EMBL/GenBank/DDBJ whole genome shotgun (WGS) entry which is preliminary data.</text>
</comment>
<accession>A0A3N5AQ16</accession>
<dbReference type="Pfam" id="PF00929">
    <property type="entry name" value="RNase_T"/>
    <property type="match status" value="1"/>
</dbReference>
<keyword evidence="3" id="KW-0269">Exonuclease</keyword>
<dbReference type="SMART" id="SM00479">
    <property type="entry name" value="EXOIII"/>
    <property type="match status" value="1"/>
</dbReference>
<name>A0A3N5AQ16_9THEO</name>
<dbReference type="InterPro" id="IPR036397">
    <property type="entry name" value="RNaseH_sf"/>
</dbReference>
<dbReference type="InterPro" id="IPR006054">
    <property type="entry name" value="DnaQ"/>
</dbReference>
<gene>
    <name evidence="5" type="ORF">EDD75_1226</name>
</gene>
<keyword evidence="1" id="KW-0540">Nuclease</keyword>
<dbReference type="RefSeq" id="WP_123929516.1">
    <property type="nucleotide sequence ID" value="NZ_RKRE01000002.1"/>
</dbReference>
<protein>
    <submittedName>
        <fullName evidence="5">DNA polymerase-3 subunit epsilon</fullName>
    </submittedName>
</protein>
<dbReference type="Proteomes" id="UP000282654">
    <property type="component" value="Unassembled WGS sequence"/>
</dbReference>
<dbReference type="Gene3D" id="3.30.420.10">
    <property type="entry name" value="Ribonuclease H-like superfamily/Ribonuclease H"/>
    <property type="match status" value="1"/>
</dbReference>
<evidence type="ECO:0000259" key="4">
    <source>
        <dbReference type="SMART" id="SM00479"/>
    </source>
</evidence>
<dbReference type="InterPro" id="IPR013520">
    <property type="entry name" value="Ribonucl_H"/>
</dbReference>
<dbReference type="GO" id="GO:0006260">
    <property type="term" value="P:DNA replication"/>
    <property type="evidence" value="ECO:0007669"/>
    <property type="project" value="InterPro"/>
</dbReference>
<proteinExistence type="predicted"/>
<dbReference type="InterPro" id="IPR012337">
    <property type="entry name" value="RNaseH-like_sf"/>
</dbReference>
<dbReference type="PANTHER" id="PTHR30231:SF4">
    <property type="entry name" value="PROTEIN NEN2"/>
    <property type="match status" value="1"/>
</dbReference>
<dbReference type="GO" id="GO:0003887">
    <property type="term" value="F:DNA-directed DNA polymerase activity"/>
    <property type="evidence" value="ECO:0007669"/>
    <property type="project" value="InterPro"/>
</dbReference>
<sequence>MSRVCLLQVFGSFRIRLRRANCRAEEIRTVVAELNRRRETGVPLGELTYVAFDLETTGLYPFGGDRITAFGAVLIEDGRVTGERFERLVNPGRPIPPETVRLTGITNGHVATAPPVEEVLPEFLGFLSQGVPLGFNADFDLAFLNLALRPFGLKLKRTAVIDVLTLIRALNPNWENFQLDEAARFYGVPLAHRHAALGDAVIHARLFLRVLSLLEERGIYTLKELKSYLHYRGLW</sequence>
<dbReference type="FunFam" id="3.30.420.10:FF:000045">
    <property type="entry name" value="3'-5' exonuclease DinG"/>
    <property type="match status" value="1"/>
</dbReference>
<dbReference type="GO" id="GO:0005829">
    <property type="term" value="C:cytosol"/>
    <property type="evidence" value="ECO:0007669"/>
    <property type="project" value="TreeGrafter"/>
</dbReference>
<organism evidence="5 6">
    <name type="scientific">Thermodesulfitimonas autotrophica</name>
    <dbReference type="NCBI Taxonomy" id="1894989"/>
    <lineage>
        <taxon>Bacteria</taxon>
        <taxon>Bacillati</taxon>
        <taxon>Bacillota</taxon>
        <taxon>Clostridia</taxon>
        <taxon>Thermoanaerobacterales</taxon>
        <taxon>Thermoanaerobacteraceae</taxon>
        <taxon>Thermodesulfitimonas</taxon>
    </lineage>
</organism>
<feature type="domain" description="Exonuclease" evidence="4">
    <location>
        <begin position="48"/>
        <end position="216"/>
    </location>
</feature>
<dbReference type="OrthoDB" id="9803913at2"/>
<keyword evidence="6" id="KW-1185">Reference proteome</keyword>
<dbReference type="GO" id="GO:0008408">
    <property type="term" value="F:3'-5' exonuclease activity"/>
    <property type="evidence" value="ECO:0007669"/>
    <property type="project" value="TreeGrafter"/>
</dbReference>
<evidence type="ECO:0000313" key="6">
    <source>
        <dbReference type="Proteomes" id="UP000282654"/>
    </source>
</evidence>
<evidence type="ECO:0000256" key="2">
    <source>
        <dbReference type="ARBA" id="ARBA00022801"/>
    </source>
</evidence>
<reference evidence="5 6" key="1">
    <citation type="submission" date="2018-11" db="EMBL/GenBank/DDBJ databases">
        <title>Genomic Encyclopedia of Type Strains, Phase IV (KMG-IV): sequencing the most valuable type-strain genomes for metagenomic binning, comparative biology and taxonomic classification.</title>
        <authorList>
            <person name="Goeker M."/>
        </authorList>
    </citation>
    <scope>NUCLEOTIDE SEQUENCE [LARGE SCALE GENOMIC DNA]</scope>
    <source>
        <strain evidence="5 6">DSM 102936</strain>
    </source>
</reference>
<dbReference type="AlphaFoldDB" id="A0A3N5AQ16"/>
<dbReference type="EMBL" id="RKRE01000002">
    <property type="protein sequence ID" value="RPF46964.1"/>
    <property type="molecule type" value="Genomic_DNA"/>
</dbReference>
<dbReference type="SUPFAM" id="SSF53098">
    <property type="entry name" value="Ribonuclease H-like"/>
    <property type="match status" value="1"/>
</dbReference>